<dbReference type="PROSITE" id="PS51257">
    <property type="entry name" value="PROKAR_LIPOPROTEIN"/>
    <property type="match status" value="1"/>
</dbReference>
<evidence type="ECO:0000259" key="6">
    <source>
        <dbReference type="Pfam" id="PF01266"/>
    </source>
</evidence>
<evidence type="ECO:0000256" key="3">
    <source>
        <dbReference type="ARBA" id="ARBA00022827"/>
    </source>
</evidence>
<evidence type="ECO:0000256" key="1">
    <source>
        <dbReference type="ARBA" id="ARBA00001974"/>
    </source>
</evidence>
<dbReference type="PANTHER" id="PTHR43104:SF4">
    <property type="entry name" value="L-2-HYDROXYGLUTARATE DEHYDROGENASE, MITOCHONDRIAL"/>
    <property type="match status" value="1"/>
</dbReference>
<evidence type="ECO:0000313" key="7">
    <source>
        <dbReference type="EMBL" id="KUG03532.1"/>
    </source>
</evidence>
<dbReference type="GO" id="GO:0047545">
    <property type="term" value="F:(S)-2-hydroxyglutarate dehydrogenase activity"/>
    <property type="evidence" value="ECO:0007669"/>
    <property type="project" value="TreeGrafter"/>
</dbReference>
<dbReference type="Gene3D" id="3.30.9.10">
    <property type="entry name" value="D-Amino Acid Oxidase, subunit A, domain 2"/>
    <property type="match status" value="1"/>
</dbReference>
<comment type="similarity">
    <text evidence="5">Belongs to the L2HGDH family.</text>
</comment>
<dbReference type="InterPro" id="IPR036188">
    <property type="entry name" value="FAD/NAD-bd_sf"/>
</dbReference>
<feature type="domain" description="FAD dependent oxidoreductase" evidence="6">
    <location>
        <begin position="5"/>
        <end position="358"/>
    </location>
</feature>
<comment type="cofactor">
    <cofactor evidence="1">
        <name>FAD</name>
        <dbReference type="ChEBI" id="CHEBI:57692"/>
    </cofactor>
</comment>
<sequence length="368" mass="41086">MDKLDIVIIGAGVVGLAIACELALKTNNTLAVIESNRKIGQGVSSRNSQVIHSGVYYAPDMLKSILCIKGNRSLYKFCENNKILHQRCGKLIISVDDMSRDSLDLLYTQVKQKEIKVIPLSKQEAAVLEPEINTSSALLFPDSGTIDVQELMQALYYNGRQSGVVYLFDSTVHGAAYTGSYYQLETDKEIIKAQMVINSAGLRADTVASMLGIEAEQAGYKLRYCKGEYFQINRKLNVNRLIYPLPGENSLGIHLSHDSQRRLRLGPNAHYVNDIDYHIDNSHKEEFFEAASRYIPNLKWDDLSPDFAGIRPKLQALGEEMRDFIIVEEDERGFPGWINLIGIESPGLTSCLAIAEYVRNIVSKGRGC</sequence>
<accession>A0A0W8E4G9</accession>
<gene>
    <name evidence="7" type="ORF">ASZ90_019094</name>
</gene>
<evidence type="ECO:0000256" key="5">
    <source>
        <dbReference type="ARBA" id="ARBA00037941"/>
    </source>
</evidence>
<keyword evidence="3" id="KW-0274">FAD</keyword>
<comment type="caution">
    <text evidence="7">The sequence shown here is derived from an EMBL/GenBank/DDBJ whole genome shotgun (WGS) entry which is preliminary data.</text>
</comment>
<proteinExistence type="inferred from homology"/>
<dbReference type="AlphaFoldDB" id="A0A0W8E4G9"/>
<dbReference type="EMBL" id="LNQE01001878">
    <property type="protein sequence ID" value="KUG03532.1"/>
    <property type="molecule type" value="Genomic_DNA"/>
</dbReference>
<organism evidence="7">
    <name type="scientific">hydrocarbon metagenome</name>
    <dbReference type="NCBI Taxonomy" id="938273"/>
    <lineage>
        <taxon>unclassified sequences</taxon>
        <taxon>metagenomes</taxon>
        <taxon>ecological metagenomes</taxon>
    </lineage>
</organism>
<dbReference type="GO" id="GO:0019145">
    <property type="term" value="F:aminobutyraldehyde dehydrogenase (NAD+) activity"/>
    <property type="evidence" value="ECO:0007669"/>
    <property type="project" value="UniProtKB-EC"/>
</dbReference>
<dbReference type="Pfam" id="PF01266">
    <property type="entry name" value="DAO"/>
    <property type="match status" value="1"/>
</dbReference>
<dbReference type="InterPro" id="IPR006076">
    <property type="entry name" value="FAD-dep_OxRdtase"/>
</dbReference>
<keyword evidence="2" id="KW-0285">Flavoprotein</keyword>
<evidence type="ECO:0000256" key="4">
    <source>
        <dbReference type="ARBA" id="ARBA00023002"/>
    </source>
</evidence>
<dbReference type="Gene3D" id="3.50.50.60">
    <property type="entry name" value="FAD/NAD(P)-binding domain"/>
    <property type="match status" value="1"/>
</dbReference>
<name>A0A0W8E4G9_9ZZZZ</name>
<reference evidence="7" key="1">
    <citation type="journal article" date="2015" name="Proc. Natl. Acad. Sci. U.S.A.">
        <title>Networks of energetic and metabolic interactions define dynamics in microbial communities.</title>
        <authorList>
            <person name="Embree M."/>
            <person name="Liu J.K."/>
            <person name="Al-Bassam M.M."/>
            <person name="Zengler K."/>
        </authorList>
    </citation>
    <scope>NUCLEOTIDE SEQUENCE</scope>
</reference>
<dbReference type="SUPFAM" id="SSF51905">
    <property type="entry name" value="FAD/NAD(P)-binding domain"/>
    <property type="match status" value="1"/>
</dbReference>
<evidence type="ECO:0000256" key="2">
    <source>
        <dbReference type="ARBA" id="ARBA00022630"/>
    </source>
</evidence>
<dbReference type="PANTHER" id="PTHR43104">
    <property type="entry name" value="L-2-HYDROXYGLUTARATE DEHYDROGENASE, MITOCHONDRIAL"/>
    <property type="match status" value="1"/>
</dbReference>
<dbReference type="EC" id="1.2.1.19" evidence="7"/>
<protein>
    <submittedName>
        <fullName evidence="7">Aminobutyraldehyde dehydrogenase</fullName>
        <ecNumber evidence="7">1.2.1.19</ecNumber>
    </submittedName>
</protein>
<keyword evidence="4 7" id="KW-0560">Oxidoreductase</keyword>